<name>W0NN25_KLEPN</name>
<dbReference type="EMBL" id="KF954150">
    <property type="protein sequence ID" value="AHG50646.1"/>
    <property type="molecule type" value="Genomic_DNA"/>
</dbReference>
<gene>
    <name evidence="1" type="ORF">IPF_50</name>
</gene>
<geneLocation type="plasmid" evidence="1">
    <name>pKPS77</name>
</geneLocation>
<protein>
    <submittedName>
        <fullName evidence="1">Uncharacterized protein</fullName>
    </submittedName>
</protein>
<proteinExistence type="predicted"/>
<keyword evidence="1" id="KW-0614">Plasmid</keyword>
<organism evidence="1">
    <name type="scientific">Klebsiella pneumoniae</name>
    <dbReference type="NCBI Taxonomy" id="573"/>
    <lineage>
        <taxon>Bacteria</taxon>
        <taxon>Pseudomonadati</taxon>
        <taxon>Pseudomonadota</taxon>
        <taxon>Gammaproteobacteria</taxon>
        <taxon>Enterobacterales</taxon>
        <taxon>Enterobacteriaceae</taxon>
        <taxon>Klebsiella/Raoultella group</taxon>
        <taxon>Klebsiella</taxon>
        <taxon>Klebsiella pneumoniae complex</taxon>
    </lineage>
</organism>
<dbReference type="AlphaFoldDB" id="W0NN25"/>
<reference evidence="1" key="1">
    <citation type="journal article" date="2014" name="Antimicrob. Agents Chemother.">
        <title>Complete Nucleotide Sequence of Two Multidrug-Resistant IncR Plasmids from Klebsiella pneumoniae.</title>
        <authorList>
            <person name="Compain F."/>
            <person name="Frangeul L."/>
            <person name="Drieux L."/>
            <person name="Verdet C."/>
            <person name="Brisse S."/>
            <person name="Arlet G."/>
            <person name="Decre D."/>
        </authorList>
    </citation>
    <scope>NUCLEOTIDE SEQUENCE</scope>
    <source>
        <strain evidence="1">KPS77</strain>
        <plasmid evidence="1">pKPS77</plasmid>
    </source>
</reference>
<evidence type="ECO:0000313" key="1">
    <source>
        <dbReference type="EMBL" id="AHG50646.1"/>
    </source>
</evidence>
<accession>W0NN25</accession>
<sequence>MRQNLSKQQPAAPGDGAIYPQYSIQLQLAPPCR</sequence>